<gene>
    <name evidence="1" type="primary">orf03938</name>
    <name evidence="1" type="ORF">Q903MT_gene3915</name>
</gene>
<name>A0A6B9XSE1_PICSI</name>
<accession>A0A6B9XSE1</accession>
<proteinExistence type="predicted"/>
<evidence type="ECO:0000313" key="1">
    <source>
        <dbReference type="EMBL" id="QHR89893.1"/>
    </source>
</evidence>
<organism evidence="1">
    <name type="scientific">Picea sitchensis</name>
    <name type="common">Sitka spruce</name>
    <name type="synonym">Pinus sitchensis</name>
    <dbReference type="NCBI Taxonomy" id="3332"/>
    <lineage>
        <taxon>Eukaryota</taxon>
        <taxon>Viridiplantae</taxon>
        <taxon>Streptophyta</taxon>
        <taxon>Embryophyta</taxon>
        <taxon>Tracheophyta</taxon>
        <taxon>Spermatophyta</taxon>
        <taxon>Pinopsida</taxon>
        <taxon>Pinidae</taxon>
        <taxon>Conifers I</taxon>
        <taxon>Pinales</taxon>
        <taxon>Pinaceae</taxon>
        <taxon>Picea</taxon>
    </lineage>
</organism>
<sequence length="69" mass="8008">MDGIWSFALLHIEYETLFSSPSSHSGRAQPPSHSMVKVKSYNKRPCVTYLHLFDHFFPSYFHLAPSSEY</sequence>
<dbReference type="AlphaFoldDB" id="A0A6B9XSE1"/>
<protein>
    <submittedName>
        <fullName evidence="1">Uncharacterized protein</fullName>
    </submittedName>
</protein>
<reference evidence="1" key="1">
    <citation type="submission" date="2019-03" db="EMBL/GenBank/DDBJ databases">
        <title>Largest Complete Mitochondrial Genome of a Gymnosperm, Sitka Spruce (Picea sitchensis), Indicates Complex Physical Structure.</title>
        <authorList>
            <person name="Jackman S.D."/>
            <person name="Coombe L."/>
            <person name="Warren R."/>
            <person name="Kirk H."/>
            <person name="Trinh E."/>
            <person name="McLeod T."/>
            <person name="Pleasance S."/>
            <person name="Pandoh P."/>
            <person name="Zhao Y."/>
            <person name="Coope R."/>
            <person name="Bousquet J."/>
            <person name="Bohlmann J.C."/>
            <person name="Jones S.J.M."/>
            <person name="Birol I."/>
        </authorList>
    </citation>
    <scope>NUCLEOTIDE SEQUENCE</scope>
    <source>
        <strain evidence="1">Q903</strain>
    </source>
</reference>
<geneLocation type="mitochondrion" evidence="1"/>
<keyword evidence="1" id="KW-0496">Mitochondrion</keyword>
<dbReference type="EMBL" id="MK697699">
    <property type="protein sequence ID" value="QHR89893.1"/>
    <property type="molecule type" value="Genomic_DNA"/>
</dbReference>